<organism evidence="1 2">
    <name type="scientific">Linum trigynum</name>
    <dbReference type="NCBI Taxonomy" id="586398"/>
    <lineage>
        <taxon>Eukaryota</taxon>
        <taxon>Viridiplantae</taxon>
        <taxon>Streptophyta</taxon>
        <taxon>Embryophyta</taxon>
        <taxon>Tracheophyta</taxon>
        <taxon>Spermatophyta</taxon>
        <taxon>Magnoliopsida</taxon>
        <taxon>eudicotyledons</taxon>
        <taxon>Gunneridae</taxon>
        <taxon>Pentapetalae</taxon>
        <taxon>rosids</taxon>
        <taxon>fabids</taxon>
        <taxon>Malpighiales</taxon>
        <taxon>Linaceae</taxon>
        <taxon>Linum</taxon>
    </lineage>
</organism>
<evidence type="ECO:0000313" key="2">
    <source>
        <dbReference type="Proteomes" id="UP001497516"/>
    </source>
</evidence>
<dbReference type="EMBL" id="OZ034819">
    <property type="protein sequence ID" value="CAL1393347.1"/>
    <property type="molecule type" value="Genomic_DNA"/>
</dbReference>
<sequence length="100" mass="10866">MEEKQRHSGGGRRAEADVGAGRLAIRGGEAGGLEVDGDVATEARWTVACSATGRRRTDGMALTAIGRRRTMICRESDVDGDTAAEARWTATWWTEVRWAM</sequence>
<gene>
    <name evidence="1" type="ORF">LTRI10_LOCUS33931</name>
</gene>
<proteinExistence type="predicted"/>
<dbReference type="AlphaFoldDB" id="A0AAV2F5W1"/>
<dbReference type="Proteomes" id="UP001497516">
    <property type="component" value="Chromosome 6"/>
</dbReference>
<keyword evidence="2" id="KW-1185">Reference proteome</keyword>
<accession>A0AAV2F5W1</accession>
<reference evidence="1 2" key="1">
    <citation type="submission" date="2024-04" db="EMBL/GenBank/DDBJ databases">
        <authorList>
            <person name="Fracassetti M."/>
        </authorList>
    </citation>
    <scope>NUCLEOTIDE SEQUENCE [LARGE SCALE GENOMIC DNA]</scope>
</reference>
<evidence type="ECO:0000313" key="1">
    <source>
        <dbReference type="EMBL" id="CAL1393347.1"/>
    </source>
</evidence>
<name>A0AAV2F5W1_9ROSI</name>
<protein>
    <submittedName>
        <fullName evidence="1">Uncharacterized protein</fullName>
    </submittedName>
</protein>